<dbReference type="HAMAP" id="MF_00323">
    <property type="entry name" value="Ferrochelatase"/>
    <property type="match status" value="1"/>
</dbReference>
<evidence type="ECO:0000256" key="5">
    <source>
        <dbReference type="ARBA" id="ARBA00023244"/>
    </source>
</evidence>
<name>A0A382BTH9_9ZZZZ</name>
<keyword evidence="4" id="KW-0456">Lyase</keyword>
<dbReference type="CDD" id="cd00419">
    <property type="entry name" value="Ferrochelatase_C"/>
    <property type="match status" value="1"/>
</dbReference>
<dbReference type="GO" id="GO:0004325">
    <property type="term" value="F:ferrochelatase activity"/>
    <property type="evidence" value="ECO:0007669"/>
    <property type="project" value="InterPro"/>
</dbReference>
<dbReference type="PANTHER" id="PTHR11108:SF1">
    <property type="entry name" value="FERROCHELATASE, MITOCHONDRIAL"/>
    <property type="match status" value="1"/>
</dbReference>
<keyword evidence="2" id="KW-0408">Iron</keyword>
<accession>A0A382BTH9</accession>
<reference evidence="6" key="1">
    <citation type="submission" date="2018-05" db="EMBL/GenBank/DDBJ databases">
        <authorList>
            <person name="Lanie J.A."/>
            <person name="Ng W.-L."/>
            <person name="Kazmierczak K.M."/>
            <person name="Andrzejewski T.M."/>
            <person name="Davidsen T.M."/>
            <person name="Wayne K.J."/>
            <person name="Tettelin H."/>
            <person name="Glass J.I."/>
            <person name="Rusch D."/>
            <person name="Podicherti R."/>
            <person name="Tsui H.-C.T."/>
            <person name="Winkler M.E."/>
        </authorList>
    </citation>
    <scope>NUCLEOTIDE SEQUENCE</scope>
</reference>
<dbReference type="PANTHER" id="PTHR11108">
    <property type="entry name" value="FERROCHELATASE"/>
    <property type="match status" value="1"/>
</dbReference>
<dbReference type="Pfam" id="PF00762">
    <property type="entry name" value="Ferrochelatase"/>
    <property type="match status" value="1"/>
</dbReference>
<organism evidence="6">
    <name type="scientific">marine metagenome</name>
    <dbReference type="NCBI Taxonomy" id="408172"/>
    <lineage>
        <taxon>unclassified sequences</taxon>
        <taxon>metagenomes</taxon>
        <taxon>ecological metagenomes</taxon>
    </lineage>
</organism>
<keyword evidence="5" id="KW-0627">Porphyrin biosynthesis</keyword>
<evidence type="ECO:0000256" key="4">
    <source>
        <dbReference type="ARBA" id="ARBA00023239"/>
    </source>
</evidence>
<proteinExistence type="inferred from homology"/>
<evidence type="ECO:0000256" key="3">
    <source>
        <dbReference type="ARBA" id="ARBA00023133"/>
    </source>
</evidence>
<evidence type="ECO:0000256" key="1">
    <source>
        <dbReference type="ARBA" id="ARBA00004744"/>
    </source>
</evidence>
<sequence length="350" mass="39656">MSANKGVLLVNLGSPDSPAVGDVRRFLREFLMDCRVLDIPWVVRFFLVQFLILPSRPKKSAEAYRKVWLPEGSPLVIISKKVCEALRSRVEAPVELAMRYQNPRIEKAIDNLLEHTVDEILLIPLFPHYAMSSFETAVEKVSAVLHRKAPGVKLVVQPPFFDRPDYIQALVASAREMLDRGYDHLLFSFHGLPEHQLVKSDPCGTHCLAANDCCAGEHPSHNTCYRAQCFKTMDAFVKAAGIPREKYSVAFQSRLGRKPWLKPYTDLELPRLAKRGVKRMLVICPAFVSDCLETVEEIGMRAKDTFLQAGGESLDLIPCLNEHPLWLGALENMTRKFLSKNRIEEKQNDD</sequence>
<keyword evidence="3" id="KW-0350">Heme biosynthesis</keyword>
<comment type="pathway">
    <text evidence="1">Porphyrin-containing compound metabolism; protoheme biosynthesis.</text>
</comment>
<dbReference type="InterPro" id="IPR033659">
    <property type="entry name" value="Ferrochelatase_N"/>
</dbReference>
<dbReference type="UniPathway" id="UPA00252"/>
<dbReference type="CDD" id="cd03411">
    <property type="entry name" value="Ferrochelatase_N"/>
    <property type="match status" value="1"/>
</dbReference>
<dbReference type="NCBIfam" id="TIGR00109">
    <property type="entry name" value="hemH"/>
    <property type="match status" value="1"/>
</dbReference>
<dbReference type="EMBL" id="UINC01031181">
    <property type="protein sequence ID" value="SVB16821.1"/>
    <property type="molecule type" value="Genomic_DNA"/>
</dbReference>
<dbReference type="AlphaFoldDB" id="A0A382BTH9"/>
<gene>
    <name evidence="6" type="ORF">METZ01_LOCUS169675</name>
</gene>
<protein>
    <recommendedName>
        <fullName evidence="7">Ferrochelatase</fullName>
    </recommendedName>
</protein>
<evidence type="ECO:0008006" key="7">
    <source>
        <dbReference type="Google" id="ProtNLM"/>
    </source>
</evidence>
<dbReference type="InterPro" id="IPR033644">
    <property type="entry name" value="Ferrochelatase_C"/>
</dbReference>
<dbReference type="SUPFAM" id="SSF53800">
    <property type="entry name" value="Chelatase"/>
    <property type="match status" value="1"/>
</dbReference>
<evidence type="ECO:0000256" key="2">
    <source>
        <dbReference type="ARBA" id="ARBA00023004"/>
    </source>
</evidence>
<evidence type="ECO:0000313" key="6">
    <source>
        <dbReference type="EMBL" id="SVB16821.1"/>
    </source>
</evidence>
<dbReference type="GO" id="GO:0006783">
    <property type="term" value="P:heme biosynthetic process"/>
    <property type="evidence" value="ECO:0007669"/>
    <property type="project" value="UniProtKB-KW"/>
</dbReference>
<dbReference type="Gene3D" id="3.40.50.1400">
    <property type="match status" value="2"/>
</dbReference>
<dbReference type="InterPro" id="IPR001015">
    <property type="entry name" value="Ferrochelatase"/>
</dbReference>